<dbReference type="EMBL" id="BAAAQD010000001">
    <property type="protein sequence ID" value="GAA1501814.1"/>
    <property type="molecule type" value="Genomic_DNA"/>
</dbReference>
<keyword evidence="3" id="KW-0808">Transferase</keyword>
<keyword evidence="2" id="KW-1003">Cell membrane</keyword>
<evidence type="ECO:0008006" key="12">
    <source>
        <dbReference type="Google" id="ProtNLM"/>
    </source>
</evidence>
<comment type="caution">
    <text evidence="10">The sequence shown here is derived from an EMBL/GenBank/DDBJ whole genome shotgun (WGS) entry which is preliminary data.</text>
</comment>
<evidence type="ECO:0000313" key="11">
    <source>
        <dbReference type="Proteomes" id="UP001501470"/>
    </source>
</evidence>
<evidence type="ECO:0000256" key="4">
    <source>
        <dbReference type="ARBA" id="ARBA00022692"/>
    </source>
</evidence>
<gene>
    <name evidence="10" type="ORF">GCM10009827_012330</name>
</gene>
<evidence type="ECO:0000256" key="9">
    <source>
        <dbReference type="SAM" id="Phobius"/>
    </source>
</evidence>
<proteinExistence type="inferred from homology"/>
<feature type="compositionally biased region" description="Low complexity" evidence="8">
    <location>
        <begin position="407"/>
        <end position="423"/>
    </location>
</feature>
<feature type="transmembrane region" description="Helical" evidence="9">
    <location>
        <begin position="339"/>
        <end position="361"/>
    </location>
</feature>
<keyword evidence="11" id="KW-1185">Reference proteome</keyword>
<feature type="transmembrane region" description="Helical" evidence="9">
    <location>
        <begin position="302"/>
        <end position="327"/>
    </location>
</feature>
<name>A0ABN1ZPM5_9ACTN</name>
<reference evidence="10 11" key="1">
    <citation type="journal article" date="2019" name="Int. J. Syst. Evol. Microbiol.">
        <title>The Global Catalogue of Microorganisms (GCM) 10K type strain sequencing project: providing services to taxonomists for standard genome sequencing and annotation.</title>
        <authorList>
            <consortium name="The Broad Institute Genomics Platform"/>
            <consortium name="The Broad Institute Genome Sequencing Center for Infectious Disease"/>
            <person name="Wu L."/>
            <person name="Ma J."/>
        </authorList>
    </citation>
    <scope>NUCLEOTIDE SEQUENCE [LARGE SCALE GENOMIC DNA]</scope>
    <source>
        <strain evidence="10 11">JCM 15933</strain>
    </source>
</reference>
<keyword evidence="4 9" id="KW-0812">Transmembrane</keyword>
<evidence type="ECO:0000256" key="5">
    <source>
        <dbReference type="ARBA" id="ARBA00022989"/>
    </source>
</evidence>
<protein>
    <recommendedName>
        <fullName evidence="12">Alpha-1,2-mannosyltransferase</fullName>
    </recommendedName>
</protein>
<comment type="subcellular location">
    <subcellularLocation>
        <location evidence="1">Cell membrane</location>
        <topology evidence="1">Multi-pass membrane protein</topology>
    </subcellularLocation>
</comment>
<accession>A0ABN1ZPM5</accession>
<feature type="region of interest" description="Disordered" evidence="8">
    <location>
        <begin position="371"/>
        <end position="423"/>
    </location>
</feature>
<evidence type="ECO:0000256" key="1">
    <source>
        <dbReference type="ARBA" id="ARBA00004651"/>
    </source>
</evidence>
<organism evidence="10 11">
    <name type="scientific">Dactylosporangium maewongense</name>
    <dbReference type="NCBI Taxonomy" id="634393"/>
    <lineage>
        <taxon>Bacteria</taxon>
        <taxon>Bacillati</taxon>
        <taxon>Actinomycetota</taxon>
        <taxon>Actinomycetes</taxon>
        <taxon>Micromonosporales</taxon>
        <taxon>Micromonosporaceae</taxon>
        <taxon>Dactylosporangium</taxon>
    </lineage>
</organism>
<feature type="transmembrane region" description="Helical" evidence="9">
    <location>
        <begin position="79"/>
        <end position="103"/>
    </location>
</feature>
<keyword evidence="5 9" id="KW-1133">Transmembrane helix</keyword>
<evidence type="ECO:0000256" key="3">
    <source>
        <dbReference type="ARBA" id="ARBA00022679"/>
    </source>
</evidence>
<feature type="transmembrane region" description="Helical" evidence="9">
    <location>
        <begin position="250"/>
        <end position="270"/>
    </location>
</feature>
<sequence length="423" mass="42904">MRQRVAYVATGAGLLAAVLVSATLTSWNGLFDLRVYRGAVSSWLAGGDLYAYLLPGSPYGFTYPPAAAILMAPLAVAPWPVAVGASFVVSAAALTGVLSWLVGPLTARTGWPPGAVLLCATASAAMLDPVRAVFSFGQVNLVLLGLVAADLGLLVARRHRLAGIGIGLAAAVKLVPLVFVLYLLATRRYRAAATAAATFGAAGALTAAVAPDASRRFWLGALFELGRVGEPGFVFNQSLYGALVRLLPDAAAVPAWVALSAVLAAAWCWAVRRTGDVRLGLALTGALGCLCSPISWGHHLVWLIPALVVLAEAGAVAVASGAWAVLCSRLIWTTEGDRAIVAAVVGNVYVLASLALFAALLRTAIETGAPHPPTAVTGGSTPNPAAFKTGDGAPEPAAAKTGGGTQGPTAALTAAAPQAQRQP</sequence>
<feature type="transmembrane region" description="Helical" evidence="9">
    <location>
        <begin position="191"/>
        <end position="210"/>
    </location>
</feature>
<evidence type="ECO:0000256" key="7">
    <source>
        <dbReference type="ARBA" id="ARBA00024033"/>
    </source>
</evidence>
<evidence type="ECO:0000256" key="6">
    <source>
        <dbReference type="ARBA" id="ARBA00023136"/>
    </source>
</evidence>
<evidence type="ECO:0000256" key="2">
    <source>
        <dbReference type="ARBA" id="ARBA00022475"/>
    </source>
</evidence>
<evidence type="ECO:0000256" key="8">
    <source>
        <dbReference type="SAM" id="MobiDB-lite"/>
    </source>
</evidence>
<feature type="transmembrane region" description="Helical" evidence="9">
    <location>
        <begin position="277"/>
        <end position="296"/>
    </location>
</feature>
<dbReference type="RefSeq" id="WP_344500358.1">
    <property type="nucleotide sequence ID" value="NZ_BAAAQD010000001.1"/>
</dbReference>
<dbReference type="Pfam" id="PF09594">
    <property type="entry name" value="GT87"/>
    <property type="match status" value="1"/>
</dbReference>
<evidence type="ECO:0000313" key="10">
    <source>
        <dbReference type="EMBL" id="GAA1501814.1"/>
    </source>
</evidence>
<dbReference type="InterPro" id="IPR018584">
    <property type="entry name" value="GT87"/>
</dbReference>
<comment type="similarity">
    <text evidence="7">Belongs to the glycosyltransferase 87 family.</text>
</comment>
<keyword evidence="6 9" id="KW-0472">Membrane</keyword>
<dbReference type="Proteomes" id="UP001501470">
    <property type="component" value="Unassembled WGS sequence"/>
</dbReference>
<feature type="transmembrane region" description="Helical" evidence="9">
    <location>
        <begin position="139"/>
        <end position="156"/>
    </location>
</feature>
<feature type="transmembrane region" description="Helical" evidence="9">
    <location>
        <begin position="162"/>
        <end position="184"/>
    </location>
</feature>